<organism evidence="1 2">
    <name type="scientific">Tetrahymena thermophila (strain SB210)</name>
    <dbReference type="NCBI Taxonomy" id="312017"/>
    <lineage>
        <taxon>Eukaryota</taxon>
        <taxon>Sar</taxon>
        <taxon>Alveolata</taxon>
        <taxon>Ciliophora</taxon>
        <taxon>Intramacronucleata</taxon>
        <taxon>Oligohymenophorea</taxon>
        <taxon>Hymenostomatida</taxon>
        <taxon>Tetrahymenina</taxon>
        <taxon>Tetrahymenidae</taxon>
        <taxon>Tetrahymena</taxon>
    </lineage>
</organism>
<dbReference type="EMBL" id="GG662527">
    <property type="protein sequence ID" value="EAS02606.1"/>
    <property type="molecule type" value="Genomic_DNA"/>
</dbReference>
<dbReference type="RefSeq" id="XP_001022851.1">
    <property type="nucleotide sequence ID" value="XM_001022851.3"/>
</dbReference>
<dbReference type="GO" id="GO:0016787">
    <property type="term" value="F:hydrolase activity"/>
    <property type="evidence" value="ECO:0007669"/>
    <property type="project" value="UniProtKB-KW"/>
</dbReference>
<dbReference type="GeneID" id="7838914"/>
<dbReference type="Proteomes" id="UP000009168">
    <property type="component" value="Unassembled WGS sequence"/>
</dbReference>
<keyword evidence="1" id="KW-0378">Hydrolase</keyword>
<dbReference type="HOGENOM" id="CLU_517323_0_0_1"/>
<sequence length="567" mass="66973">MNSLFLEPTEEDRQTQNCKVHKGCPLIFYEVQQRASHSPIVCAKCVTQNDLQGRNLMIIEEILNCNDNSVFQNWPIIEDKSILTEYKNILEQADLRKCPITILDQYFDNLQQKIIEKISQCKKKIYVDIDNLFITRDGIKDIYNNVSQKNYFRELTQDFKNGEEESFIKIQQLIQDVNNKCKENSQTLTKAYNFYKNSEFALQLQIPNLYMEDMLNIINQLQDWFLKGFQVDSSTQFQRKKYDYNDTIKEILSLVNNPTNFCKDSFLKKLEICLQKVGPALPRIEPNSYLKEGKERLDFTVLQEEQFQIYEKSIRNIMNIENQIKKISEDKVKNSEIFENVDVLQKEIQSNLKQFYFLSQRQFTEIKQKNKFEIDLTYKCSFQKSKQDGFSQSHQKIERNAQNILEITTKDSGWNVQSHYDTLINPFTKYRIVVQLEPYSSFQQSYEFNIGIQKEKSCNNQWVSSSPYFFSNTSDCKFEHATKGLALCNTQIKHDKKMRQLEFQMCISEKHFLIADYPEYSNVTTATEEQLNDLDQSKNYKLGIEIKSIQKVKILKFLEVSSFPTIQ</sequence>
<evidence type="ECO:0000313" key="2">
    <source>
        <dbReference type="Proteomes" id="UP000009168"/>
    </source>
</evidence>
<dbReference type="FunCoup" id="I7LWP6">
    <property type="interactions" value="22"/>
</dbReference>
<protein>
    <submittedName>
        <fullName evidence="1">Glycoside hydrolase family 1 protein</fullName>
    </submittedName>
</protein>
<name>I7LWP6_TETTS</name>
<proteinExistence type="predicted"/>
<accession>I7LWP6</accession>
<gene>
    <name evidence="1" type="ORF">TTHERM_00578500</name>
</gene>
<dbReference type="InParanoid" id="I7LWP6"/>
<keyword evidence="2" id="KW-1185">Reference proteome</keyword>
<evidence type="ECO:0000313" key="1">
    <source>
        <dbReference type="EMBL" id="EAS02606.1"/>
    </source>
</evidence>
<dbReference type="KEGG" id="tet:TTHERM_00578500"/>
<reference evidence="2" key="1">
    <citation type="journal article" date="2006" name="PLoS Biol.">
        <title>Macronuclear genome sequence of the ciliate Tetrahymena thermophila, a model eukaryote.</title>
        <authorList>
            <person name="Eisen J.A."/>
            <person name="Coyne R.S."/>
            <person name="Wu M."/>
            <person name="Wu D."/>
            <person name="Thiagarajan M."/>
            <person name="Wortman J.R."/>
            <person name="Badger J.H."/>
            <person name="Ren Q."/>
            <person name="Amedeo P."/>
            <person name="Jones K.M."/>
            <person name="Tallon L.J."/>
            <person name="Delcher A.L."/>
            <person name="Salzberg S.L."/>
            <person name="Silva J.C."/>
            <person name="Haas B.J."/>
            <person name="Majoros W.H."/>
            <person name="Farzad M."/>
            <person name="Carlton J.M."/>
            <person name="Smith R.K. Jr."/>
            <person name="Garg J."/>
            <person name="Pearlman R.E."/>
            <person name="Karrer K.M."/>
            <person name="Sun L."/>
            <person name="Manning G."/>
            <person name="Elde N.C."/>
            <person name="Turkewitz A.P."/>
            <person name="Asai D.J."/>
            <person name="Wilkes D.E."/>
            <person name="Wang Y."/>
            <person name="Cai H."/>
            <person name="Collins K."/>
            <person name="Stewart B.A."/>
            <person name="Lee S.R."/>
            <person name="Wilamowska K."/>
            <person name="Weinberg Z."/>
            <person name="Ruzzo W.L."/>
            <person name="Wloga D."/>
            <person name="Gaertig J."/>
            <person name="Frankel J."/>
            <person name="Tsao C.-C."/>
            <person name="Gorovsky M.A."/>
            <person name="Keeling P.J."/>
            <person name="Waller R.F."/>
            <person name="Patron N.J."/>
            <person name="Cherry J.M."/>
            <person name="Stover N.A."/>
            <person name="Krieger C.J."/>
            <person name="del Toro C."/>
            <person name="Ryder H.F."/>
            <person name="Williamson S.C."/>
            <person name="Barbeau R.A."/>
            <person name="Hamilton E.P."/>
            <person name="Orias E."/>
        </authorList>
    </citation>
    <scope>NUCLEOTIDE SEQUENCE [LARGE SCALE GENOMIC DNA]</scope>
    <source>
        <strain evidence="2">SB210</strain>
    </source>
</reference>
<dbReference type="AlphaFoldDB" id="I7LWP6"/>